<feature type="region of interest" description="Disordered" evidence="1">
    <location>
        <begin position="132"/>
        <end position="151"/>
    </location>
</feature>
<accession>A0A1J5PA54</accession>
<name>A0A1J5PA54_9ZZZZ</name>
<reference evidence="2" key="1">
    <citation type="submission" date="2016-10" db="EMBL/GenBank/DDBJ databases">
        <title>Sequence of Gallionella enrichment culture.</title>
        <authorList>
            <person name="Poehlein A."/>
            <person name="Muehling M."/>
            <person name="Daniel R."/>
        </authorList>
    </citation>
    <scope>NUCLEOTIDE SEQUENCE</scope>
</reference>
<dbReference type="EMBL" id="MLJW01005513">
    <property type="protein sequence ID" value="OIQ68090.1"/>
    <property type="molecule type" value="Genomic_DNA"/>
</dbReference>
<protein>
    <submittedName>
        <fullName evidence="2">Uncharacterized protein</fullName>
    </submittedName>
</protein>
<organism evidence="2">
    <name type="scientific">mine drainage metagenome</name>
    <dbReference type="NCBI Taxonomy" id="410659"/>
    <lineage>
        <taxon>unclassified sequences</taxon>
        <taxon>metagenomes</taxon>
        <taxon>ecological metagenomes</taxon>
    </lineage>
</organism>
<comment type="caution">
    <text evidence="2">The sequence shown here is derived from an EMBL/GenBank/DDBJ whole genome shotgun (WGS) entry which is preliminary data.</text>
</comment>
<evidence type="ECO:0000256" key="1">
    <source>
        <dbReference type="SAM" id="MobiDB-lite"/>
    </source>
</evidence>
<feature type="compositionally biased region" description="Basic residues" evidence="1">
    <location>
        <begin position="142"/>
        <end position="151"/>
    </location>
</feature>
<sequence>MGREKFNAVILKRIVRSADHHASRSAQRTRQVGNGRCWHWPQQAHIHTRSRKPRLQSRLEHVSGNTCIFSNQYPTASFLPQHHARGPAKFQHELRCHRPLPHRTSYAIGPKYLHIHSPYTATAARILTDITPAATNSTQPKKSPKQKNRLIKRRFIWAAPPRRGGDQHSYSV</sequence>
<evidence type="ECO:0000313" key="2">
    <source>
        <dbReference type="EMBL" id="OIQ68090.1"/>
    </source>
</evidence>
<gene>
    <name evidence="2" type="ORF">GALL_503240</name>
</gene>
<dbReference type="AlphaFoldDB" id="A0A1J5PA54"/>
<proteinExistence type="predicted"/>